<evidence type="ECO:0000256" key="7">
    <source>
        <dbReference type="ARBA" id="ARBA00023018"/>
    </source>
</evidence>
<keyword evidence="10" id="KW-0628">Postsynaptic cell membrane</keyword>
<feature type="transmembrane region" description="Helical" evidence="18">
    <location>
        <begin position="210"/>
        <end position="230"/>
    </location>
</feature>
<feature type="compositionally biased region" description="Low complexity" evidence="17">
    <location>
        <begin position="20"/>
        <end position="29"/>
    </location>
</feature>
<keyword evidence="7" id="KW-0770">Synapse</keyword>
<dbReference type="GO" id="GO:0006915">
    <property type="term" value="P:apoptotic process"/>
    <property type="evidence" value="ECO:0007669"/>
    <property type="project" value="UniProtKB-KW"/>
</dbReference>
<evidence type="ECO:0000256" key="1">
    <source>
        <dbReference type="ARBA" id="ARBA00004285"/>
    </source>
</evidence>
<comment type="subcellular location">
    <subcellularLocation>
        <location evidence="2">Cell membrane</location>
        <topology evidence="2">Multi-pass membrane protein</topology>
    </subcellularLocation>
    <subcellularLocation>
        <location evidence="1">Membrane raft</location>
    </subcellularLocation>
    <subcellularLocation>
        <location evidence="11">Postsynaptic cell membrane</location>
    </subcellularLocation>
</comment>
<evidence type="ECO:0000256" key="16">
    <source>
        <dbReference type="PROSITE-ProRule" id="PRU00848"/>
    </source>
</evidence>
<evidence type="ECO:0000256" key="13">
    <source>
        <dbReference type="ARBA" id="ARBA00038784"/>
    </source>
</evidence>
<evidence type="ECO:0000313" key="21">
    <source>
        <dbReference type="Proteomes" id="UP000694569"/>
    </source>
</evidence>
<evidence type="ECO:0000256" key="4">
    <source>
        <dbReference type="ARBA" id="ARBA00022692"/>
    </source>
</evidence>
<dbReference type="Pfam" id="PF01027">
    <property type="entry name" value="Bax1-I"/>
    <property type="match status" value="1"/>
</dbReference>
<dbReference type="GO" id="GO:0045211">
    <property type="term" value="C:postsynaptic membrane"/>
    <property type="evidence" value="ECO:0007669"/>
    <property type="project" value="UniProtKB-SubCell"/>
</dbReference>
<evidence type="ECO:0000256" key="3">
    <source>
        <dbReference type="ARBA" id="ARBA00022475"/>
    </source>
</evidence>
<comment type="subunit">
    <text evidence="13">Interacts with FAS/TNFRSF6 and BAX.</text>
</comment>
<proteinExistence type="inferred from homology"/>
<dbReference type="PANTHER" id="PTHR23291:SF18">
    <property type="entry name" value="PROTEIN LIFEGUARD 2"/>
    <property type="match status" value="1"/>
</dbReference>
<organism evidence="20 21">
    <name type="scientific">Leptobrachium leishanense</name>
    <name type="common">Leishan spiny toad</name>
    <dbReference type="NCBI Taxonomy" id="445787"/>
    <lineage>
        <taxon>Eukaryota</taxon>
        <taxon>Metazoa</taxon>
        <taxon>Chordata</taxon>
        <taxon>Craniata</taxon>
        <taxon>Vertebrata</taxon>
        <taxon>Euteleostomi</taxon>
        <taxon>Amphibia</taxon>
        <taxon>Batrachia</taxon>
        <taxon>Anura</taxon>
        <taxon>Pelobatoidea</taxon>
        <taxon>Megophryidae</taxon>
        <taxon>Leptobrachium</taxon>
    </lineage>
</organism>
<accession>A0A8C5LSM7</accession>
<evidence type="ECO:0000256" key="2">
    <source>
        <dbReference type="ARBA" id="ARBA00004651"/>
    </source>
</evidence>
<reference evidence="20" key="2">
    <citation type="submission" date="2025-09" db="UniProtKB">
        <authorList>
            <consortium name="Ensembl"/>
        </authorList>
    </citation>
    <scope>IDENTIFICATION</scope>
</reference>
<reference evidence="20" key="1">
    <citation type="submission" date="2025-08" db="UniProtKB">
        <authorList>
            <consortium name="Ensembl"/>
        </authorList>
    </citation>
    <scope>IDENTIFICATION</scope>
</reference>
<dbReference type="GO" id="GO:2001234">
    <property type="term" value="P:negative regulation of apoptotic signaling pathway"/>
    <property type="evidence" value="ECO:0007669"/>
    <property type="project" value="TreeGrafter"/>
</dbReference>
<dbReference type="AlphaFoldDB" id="A0A8C5LSM7"/>
<keyword evidence="4 18" id="KW-0812">Transmembrane</keyword>
<dbReference type="InterPro" id="IPR006214">
    <property type="entry name" value="Bax_inhibitor_1-related"/>
</dbReference>
<gene>
    <name evidence="20" type="primary">FAIM2</name>
</gene>
<evidence type="ECO:0000256" key="9">
    <source>
        <dbReference type="ARBA" id="ARBA00023180"/>
    </source>
</evidence>
<evidence type="ECO:0000256" key="6">
    <source>
        <dbReference type="ARBA" id="ARBA00022989"/>
    </source>
</evidence>
<dbReference type="GO" id="GO:0045121">
    <property type="term" value="C:membrane raft"/>
    <property type="evidence" value="ECO:0007669"/>
    <property type="project" value="UniProtKB-SubCell"/>
</dbReference>
<dbReference type="Pfam" id="PF06859">
    <property type="entry name" value="Bin3"/>
    <property type="match status" value="1"/>
</dbReference>
<dbReference type="InterPro" id="IPR010675">
    <property type="entry name" value="Bin3_C"/>
</dbReference>
<evidence type="ECO:0000313" key="20">
    <source>
        <dbReference type="Ensembl" id="ENSLLEP00000001979.1"/>
    </source>
</evidence>
<feature type="transmembrane region" description="Helical" evidence="18">
    <location>
        <begin position="181"/>
        <end position="198"/>
    </location>
</feature>
<evidence type="ECO:0000256" key="10">
    <source>
        <dbReference type="ARBA" id="ARBA00023257"/>
    </source>
</evidence>
<feature type="domain" description="Bin3-type SAM" evidence="19">
    <location>
        <begin position="255"/>
        <end position="468"/>
    </location>
</feature>
<protein>
    <recommendedName>
        <fullName evidence="14">Protein lifeguard 2</fullName>
    </recommendedName>
    <alternativeName>
        <fullName evidence="15">Fas apoptotic inhibitory molecule 2</fullName>
    </alternativeName>
</protein>
<feature type="transmembrane region" description="Helical" evidence="18">
    <location>
        <begin position="101"/>
        <end position="121"/>
    </location>
</feature>
<dbReference type="PANTHER" id="PTHR23291">
    <property type="entry name" value="BAX INHIBITOR-RELATED"/>
    <property type="match status" value="1"/>
</dbReference>
<keyword evidence="9" id="KW-0325">Glycoprotein</keyword>
<dbReference type="GO" id="GO:0005783">
    <property type="term" value="C:endoplasmic reticulum"/>
    <property type="evidence" value="ECO:0007669"/>
    <property type="project" value="TreeGrafter"/>
</dbReference>
<keyword evidence="8 18" id="KW-0472">Membrane</keyword>
<sequence>MTQGKVSVSNKSAENINGLAEVPANNVAPTAPPSYEEATGTDGKKRCLQTSPTMATQAAWAHDTCSSPVYSSGGAYNGDTEMLTALSWDDQNVRRSFIRKVYSILLTQLLVTLAVVALFTFRRVRRSYHPIHFYLGKLNPLTSEPVKDYVQANPGWYWASYVVFFVTYLTLACCSGPRRYFPWNLILLGIFTLSMAYVTGMLSSYYNTKSVILCLGITALVCLSVTLFSFQTKIDITSCQGVLFVLVMVLLFSGLFLVVLIPFQYIPWLHGIYAVLGAIVFTMDLSVAFYKHLQPCEPSDEPMDVHFLCCDIDADLIDKAQASNPFPKSISYVTSDIMDSSDPGGPIRNFLDGFNRSTFDLGFCMSITMWIHLNHGDQGLIDFLNRVTKFCDYLLIEPQPWKCYRQAARRLRKLGRPDFDHFHTLSIRGNMAKRITSMLTHGGNAKLIHRFGTTNWGRSLLLFQVNRPAK</sequence>
<feature type="transmembrane region" description="Helical" evidence="18">
    <location>
        <begin position="271"/>
        <end position="290"/>
    </location>
</feature>
<dbReference type="Proteomes" id="UP000694569">
    <property type="component" value="Unplaced"/>
</dbReference>
<dbReference type="GO" id="GO:0008168">
    <property type="term" value="F:methyltransferase activity"/>
    <property type="evidence" value="ECO:0007669"/>
    <property type="project" value="InterPro"/>
</dbReference>
<dbReference type="InterPro" id="IPR024160">
    <property type="entry name" value="BIN3_SAM-bd_dom"/>
</dbReference>
<dbReference type="Gene3D" id="3.40.50.150">
    <property type="entry name" value="Vaccinia Virus protein VP39"/>
    <property type="match status" value="1"/>
</dbReference>
<dbReference type="OrthoDB" id="273070at2759"/>
<dbReference type="InterPro" id="IPR029063">
    <property type="entry name" value="SAM-dependent_MTases_sf"/>
</dbReference>
<keyword evidence="21" id="KW-1185">Reference proteome</keyword>
<evidence type="ECO:0000256" key="17">
    <source>
        <dbReference type="SAM" id="MobiDB-lite"/>
    </source>
</evidence>
<evidence type="ECO:0000256" key="14">
    <source>
        <dbReference type="ARBA" id="ARBA00040576"/>
    </source>
</evidence>
<keyword evidence="5" id="KW-0053">Apoptosis</keyword>
<evidence type="ECO:0000259" key="19">
    <source>
        <dbReference type="PROSITE" id="PS51515"/>
    </source>
</evidence>
<dbReference type="GeneTree" id="ENSGT01050000244890"/>
<evidence type="ECO:0000256" key="12">
    <source>
        <dbReference type="ARBA" id="ARBA00038174"/>
    </source>
</evidence>
<evidence type="ECO:0000256" key="18">
    <source>
        <dbReference type="SAM" id="Phobius"/>
    </source>
</evidence>
<evidence type="ECO:0000256" key="15">
    <source>
        <dbReference type="ARBA" id="ARBA00042941"/>
    </source>
</evidence>
<dbReference type="Ensembl" id="ENSLLET00000002066.1">
    <property type="protein sequence ID" value="ENSLLEP00000001979.1"/>
    <property type="gene ID" value="ENSLLEG00000001273.1"/>
</dbReference>
<dbReference type="CDD" id="cd10428">
    <property type="entry name" value="LFG_like"/>
    <property type="match status" value="1"/>
</dbReference>
<feature type="transmembrane region" description="Helical" evidence="18">
    <location>
        <begin position="242"/>
        <end position="265"/>
    </location>
</feature>
<comment type="similarity">
    <text evidence="12">Belongs to the BI1 family. LFG subfamily.</text>
</comment>
<keyword evidence="16" id="KW-0949">S-adenosyl-L-methionine</keyword>
<keyword evidence="6 18" id="KW-1133">Transmembrane helix</keyword>
<feature type="region of interest" description="Disordered" evidence="17">
    <location>
        <begin position="19"/>
        <end position="46"/>
    </location>
</feature>
<evidence type="ECO:0000256" key="8">
    <source>
        <dbReference type="ARBA" id="ARBA00023136"/>
    </source>
</evidence>
<name>A0A8C5LSM7_9ANUR</name>
<evidence type="ECO:0000256" key="11">
    <source>
        <dbReference type="ARBA" id="ARBA00034100"/>
    </source>
</evidence>
<dbReference type="PROSITE" id="PS51515">
    <property type="entry name" value="BIN3_SAM"/>
    <property type="match status" value="1"/>
</dbReference>
<dbReference type="GO" id="GO:0005794">
    <property type="term" value="C:Golgi apparatus"/>
    <property type="evidence" value="ECO:0007669"/>
    <property type="project" value="TreeGrafter"/>
</dbReference>
<keyword evidence="3" id="KW-1003">Cell membrane</keyword>
<evidence type="ECO:0000256" key="5">
    <source>
        <dbReference type="ARBA" id="ARBA00022703"/>
    </source>
</evidence>
<feature type="transmembrane region" description="Helical" evidence="18">
    <location>
        <begin position="155"/>
        <end position="174"/>
    </location>
</feature>